<reference evidence="6 7" key="1">
    <citation type="submission" date="2016-04" db="EMBL/GenBank/DDBJ databases">
        <authorList>
            <consortium name="Pathogen Informatics"/>
        </authorList>
    </citation>
    <scope>NUCLEOTIDE SEQUENCE [LARGE SCALE GENOMIC DNA]</scope>
    <source>
        <strain evidence="6 7">H044680328</strain>
    </source>
</reference>
<evidence type="ECO:0000259" key="5">
    <source>
        <dbReference type="PROSITE" id="PS50850"/>
    </source>
</evidence>
<dbReference type="PANTHER" id="PTHR11360:SF284">
    <property type="entry name" value="EG:103B4.3 PROTEIN-RELATED"/>
    <property type="match status" value="1"/>
</dbReference>
<dbReference type="InterPro" id="IPR020846">
    <property type="entry name" value="MFS_dom"/>
</dbReference>
<name>A0A157K1B5_9BORD</name>
<dbReference type="PANTHER" id="PTHR11360">
    <property type="entry name" value="MONOCARBOXYLATE TRANSPORTER"/>
    <property type="match status" value="1"/>
</dbReference>
<keyword evidence="7" id="KW-1185">Reference proteome</keyword>
<feature type="transmembrane region" description="Helical" evidence="4">
    <location>
        <begin position="375"/>
        <end position="395"/>
    </location>
</feature>
<dbReference type="eggNOG" id="COG2814">
    <property type="taxonomic scope" value="Bacteria"/>
</dbReference>
<dbReference type="InterPro" id="IPR050327">
    <property type="entry name" value="Proton-linked_MCT"/>
</dbReference>
<evidence type="ECO:0000313" key="6">
    <source>
        <dbReference type="EMBL" id="SAI72633.1"/>
    </source>
</evidence>
<dbReference type="CDD" id="cd17355">
    <property type="entry name" value="MFS_YcxA_like"/>
    <property type="match status" value="1"/>
</dbReference>
<feature type="transmembrane region" description="Helical" evidence="4">
    <location>
        <begin position="260"/>
        <end position="279"/>
    </location>
</feature>
<dbReference type="Gene3D" id="1.20.1250.20">
    <property type="entry name" value="MFS general substrate transporter like domains"/>
    <property type="match status" value="1"/>
</dbReference>
<dbReference type="InterPro" id="IPR036259">
    <property type="entry name" value="MFS_trans_sf"/>
</dbReference>
<feature type="transmembrane region" description="Helical" evidence="4">
    <location>
        <begin position="138"/>
        <end position="157"/>
    </location>
</feature>
<feature type="transmembrane region" description="Helical" evidence="4">
    <location>
        <begin position="102"/>
        <end position="126"/>
    </location>
</feature>
<keyword evidence="2 4" id="KW-1133">Transmembrane helix</keyword>
<feature type="transmembrane region" description="Helical" evidence="4">
    <location>
        <begin position="346"/>
        <end position="369"/>
    </location>
</feature>
<evidence type="ECO:0000256" key="4">
    <source>
        <dbReference type="SAM" id="Phobius"/>
    </source>
</evidence>
<feature type="domain" description="Major facilitator superfamily (MFS) profile" evidence="5">
    <location>
        <begin position="10"/>
        <end position="401"/>
    </location>
</feature>
<dbReference type="KEGG" id="btrm:SAMEA390648703338"/>
<proteinExistence type="predicted"/>
<dbReference type="EMBL" id="LT546645">
    <property type="protein sequence ID" value="SAI72633.1"/>
    <property type="molecule type" value="Genomic_DNA"/>
</dbReference>
<feature type="transmembrane region" description="Helical" evidence="4">
    <location>
        <begin position="312"/>
        <end position="334"/>
    </location>
</feature>
<dbReference type="Proteomes" id="UP000076825">
    <property type="component" value="Chromosome 1"/>
</dbReference>
<feature type="transmembrane region" description="Helical" evidence="4">
    <location>
        <begin position="220"/>
        <end position="240"/>
    </location>
</feature>
<dbReference type="SUPFAM" id="SSF103473">
    <property type="entry name" value="MFS general substrate transporter"/>
    <property type="match status" value="1"/>
</dbReference>
<protein>
    <submittedName>
        <fullName evidence="6">MFS permease</fullName>
    </submittedName>
</protein>
<dbReference type="AlphaFoldDB" id="A0A157K1B5"/>
<feature type="transmembrane region" description="Helical" evidence="4">
    <location>
        <begin position="169"/>
        <end position="188"/>
    </location>
</feature>
<dbReference type="GO" id="GO:0022857">
    <property type="term" value="F:transmembrane transporter activity"/>
    <property type="evidence" value="ECO:0007669"/>
    <property type="project" value="InterPro"/>
</dbReference>
<keyword evidence="1 4" id="KW-0812">Transmembrane</keyword>
<dbReference type="PROSITE" id="PS50850">
    <property type="entry name" value="MFS"/>
    <property type="match status" value="1"/>
</dbReference>
<feature type="transmembrane region" description="Helical" evidence="4">
    <location>
        <begin position="50"/>
        <end position="72"/>
    </location>
</feature>
<dbReference type="STRING" id="123899.SAMEA3906487_03338"/>
<feature type="transmembrane region" description="Helical" evidence="4">
    <location>
        <begin position="286"/>
        <end position="306"/>
    </location>
</feature>
<accession>A0A157K1B5</accession>
<evidence type="ECO:0000256" key="2">
    <source>
        <dbReference type="ARBA" id="ARBA00022989"/>
    </source>
</evidence>
<feature type="transmembrane region" description="Helical" evidence="4">
    <location>
        <begin position="79"/>
        <end position="96"/>
    </location>
</feature>
<dbReference type="InterPro" id="IPR011701">
    <property type="entry name" value="MFS"/>
</dbReference>
<gene>
    <name evidence="6" type="ORF">SAMEA3906487_03338</name>
</gene>
<evidence type="ECO:0000313" key="7">
    <source>
        <dbReference type="Proteomes" id="UP000076825"/>
    </source>
</evidence>
<organism evidence="6 7">
    <name type="scientific">Bordetella trematum</name>
    <dbReference type="NCBI Taxonomy" id="123899"/>
    <lineage>
        <taxon>Bacteria</taxon>
        <taxon>Pseudomonadati</taxon>
        <taxon>Pseudomonadota</taxon>
        <taxon>Betaproteobacteria</taxon>
        <taxon>Burkholderiales</taxon>
        <taxon>Alcaligenaceae</taxon>
        <taxon>Bordetella</taxon>
    </lineage>
</organism>
<evidence type="ECO:0000256" key="3">
    <source>
        <dbReference type="ARBA" id="ARBA00023136"/>
    </source>
</evidence>
<dbReference type="GeneID" id="56589423"/>
<dbReference type="RefSeq" id="WP_033534733.1">
    <property type="nucleotide sequence ID" value="NZ_CP016340.1"/>
</dbReference>
<sequence>MTAFASLRPALPILTGAALMLSVAMGLRQSMGLFLSPLTRETGLSVADFTLAISMQNLTWGLLQPLAGAWAARLGFRRLMVGGALLYAAGLLWLALAQSLLAVLASAGLLIGAALAATGTAVALAAASRPVSRTQRSLALGMVSGVGSIGTVLAAPLGQAVIQAWDWRIGAAVFALLALCMVPAAWMAGRVDRLPLPEPIATVDQAVSSKQALASAFRNLSFVVMALAYFVCGMQLVFLTTHLPSYLDLCGMDPMLSAKALALIGASNVLGSLFFGWAGGHANKQVLLGLIYLLRSGAFIWYFSALPTPDSTLAFAAIIGFLWLGVVPLVSGWVADTFGLRWQAMLAGVAFSSHQLGSVAGALGGGLLYDWLHNYTLAWQVGAGLGVAAGVAQILSARLLRPPPSCCLH</sequence>
<dbReference type="PATRIC" id="fig|123899.6.peg.3336"/>
<keyword evidence="3 4" id="KW-0472">Membrane</keyword>
<evidence type="ECO:0000256" key="1">
    <source>
        <dbReference type="ARBA" id="ARBA00022692"/>
    </source>
</evidence>
<dbReference type="Pfam" id="PF07690">
    <property type="entry name" value="MFS_1"/>
    <property type="match status" value="1"/>
</dbReference>